<dbReference type="CDD" id="cd14861">
    <property type="entry name" value="Fe-ADH-like"/>
    <property type="match status" value="1"/>
</dbReference>
<dbReference type="SUPFAM" id="SSF56796">
    <property type="entry name" value="Dehydroquinate synthase-like"/>
    <property type="match status" value="1"/>
</dbReference>
<organism evidence="5">
    <name type="scientific">marine metagenome</name>
    <dbReference type="NCBI Taxonomy" id="408172"/>
    <lineage>
        <taxon>unclassified sequences</taxon>
        <taxon>metagenomes</taxon>
        <taxon>ecological metagenomes</taxon>
    </lineage>
</organism>
<evidence type="ECO:0000256" key="1">
    <source>
        <dbReference type="ARBA" id="ARBA00007358"/>
    </source>
</evidence>
<gene>
    <name evidence="5" type="ORF">METZ01_LOCUS46322</name>
</gene>
<feature type="domain" description="Alcohol dehydrogenase iron-type/glycerol dehydrogenase GldA" evidence="3">
    <location>
        <begin position="11"/>
        <end position="176"/>
    </location>
</feature>
<dbReference type="InterPro" id="IPR056798">
    <property type="entry name" value="ADH_Fe_C"/>
</dbReference>
<dbReference type="PANTHER" id="PTHR11496:SF102">
    <property type="entry name" value="ALCOHOL DEHYDROGENASE 4"/>
    <property type="match status" value="1"/>
</dbReference>
<dbReference type="GO" id="GO:0046872">
    <property type="term" value="F:metal ion binding"/>
    <property type="evidence" value="ECO:0007669"/>
    <property type="project" value="InterPro"/>
</dbReference>
<dbReference type="FunFam" id="3.40.50.1970:FF:000003">
    <property type="entry name" value="Alcohol dehydrogenase, iron-containing"/>
    <property type="match status" value="1"/>
</dbReference>
<sequence>MTQLNYINKPVFDHGAIEQISEILGGMGIKKPLICTDPGLVQLGMLDQLRNLISNEFTPIVFDQTPANPTQEAVEKALETYKAEGCDGIIGFGGGSSIDLGKAVSILATHEGTIVDYSVNEGGMEKIGETAPLLAIPTTSGTGSEVSSGSVIIMNDGRKLILASAHLIPDAAICDPDLTLGLPPIMTAGAGMDAFTHCVEAVLSPMIDPPAEAVGLDGIERIFRGENLLKAVKDGSNKEARWNMMMAATEGAMAFTKGLGAVHSMSHACGANQELRLHHGTLNGVILPTIIRFNKAHVGNKYERISRSMGLPGSSDLAVVIENLNNEIGLPKNLGEMGIVEDMIPKLAQHSVADVCSFTNPVIPTLEDYEKLFVEAIG</sequence>
<evidence type="ECO:0000259" key="3">
    <source>
        <dbReference type="Pfam" id="PF00465"/>
    </source>
</evidence>
<keyword evidence="2" id="KW-0560">Oxidoreductase</keyword>
<dbReference type="Pfam" id="PF00465">
    <property type="entry name" value="Fe-ADH"/>
    <property type="match status" value="1"/>
</dbReference>
<accession>A0A381RR62</accession>
<evidence type="ECO:0000313" key="5">
    <source>
        <dbReference type="EMBL" id="SUZ93468.1"/>
    </source>
</evidence>
<dbReference type="Gene3D" id="1.20.1090.10">
    <property type="entry name" value="Dehydroquinate synthase-like - alpha domain"/>
    <property type="match status" value="1"/>
</dbReference>
<name>A0A381RR62_9ZZZZ</name>
<dbReference type="Pfam" id="PF25137">
    <property type="entry name" value="ADH_Fe_C"/>
    <property type="match status" value="1"/>
</dbReference>
<protein>
    <submittedName>
        <fullName evidence="5">Uncharacterized protein</fullName>
    </submittedName>
</protein>
<dbReference type="InterPro" id="IPR001670">
    <property type="entry name" value="ADH_Fe/GldA"/>
</dbReference>
<dbReference type="InterPro" id="IPR039697">
    <property type="entry name" value="Alcohol_dehydrogenase_Fe"/>
</dbReference>
<reference evidence="5" key="1">
    <citation type="submission" date="2018-05" db="EMBL/GenBank/DDBJ databases">
        <authorList>
            <person name="Lanie J.A."/>
            <person name="Ng W.-L."/>
            <person name="Kazmierczak K.M."/>
            <person name="Andrzejewski T.M."/>
            <person name="Davidsen T.M."/>
            <person name="Wayne K.J."/>
            <person name="Tettelin H."/>
            <person name="Glass J.I."/>
            <person name="Rusch D."/>
            <person name="Podicherti R."/>
            <person name="Tsui H.-C.T."/>
            <person name="Winkler M.E."/>
        </authorList>
    </citation>
    <scope>NUCLEOTIDE SEQUENCE</scope>
</reference>
<evidence type="ECO:0000259" key="4">
    <source>
        <dbReference type="Pfam" id="PF25137"/>
    </source>
</evidence>
<comment type="similarity">
    <text evidence="1">Belongs to the iron-containing alcohol dehydrogenase family.</text>
</comment>
<feature type="domain" description="Fe-containing alcohol dehydrogenase-like C-terminal" evidence="4">
    <location>
        <begin position="187"/>
        <end position="376"/>
    </location>
</feature>
<dbReference type="PANTHER" id="PTHR11496">
    <property type="entry name" value="ALCOHOL DEHYDROGENASE"/>
    <property type="match status" value="1"/>
</dbReference>
<dbReference type="AlphaFoldDB" id="A0A381RR62"/>
<dbReference type="EMBL" id="UINC01002150">
    <property type="protein sequence ID" value="SUZ93468.1"/>
    <property type="molecule type" value="Genomic_DNA"/>
</dbReference>
<proteinExistence type="inferred from homology"/>
<dbReference type="GO" id="GO:0004022">
    <property type="term" value="F:alcohol dehydrogenase (NAD+) activity"/>
    <property type="evidence" value="ECO:0007669"/>
    <property type="project" value="TreeGrafter"/>
</dbReference>
<dbReference type="Gene3D" id="3.40.50.1970">
    <property type="match status" value="1"/>
</dbReference>
<evidence type="ECO:0000256" key="2">
    <source>
        <dbReference type="ARBA" id="ARBA00023002"/>
    </source>
</evidence>